<evidence type="ECO:0000256" key="1">
    <source>
        <dbReference type="SAM" id="MobiDB-lite"/>
    </source>
</evidence>
<name>A0ABW4N2D1_9CAUL</name>
<dbReference type="InterPro" id="IPR012899">
    <property type="entry name" value="LTXXQ"/>
</dbReference>
<dbReference type="Pfam" id="PF07813">
    <property type="entry name" value="LTXXQ"/>
    <property type="match status" value="1"/>
</dbReference>
<dbReference type="RefSeq" id="WP_377283182.1">
    <property type="nucleotide sequence ID" value="NZ_JBHRSI010000008.1"/>
</dbReference>
<comment type="caution">
    <text evidence="3">The sequence shown here is derived from an EMBL/GenBank/DDBJ whole genome shotgun (WGS) entry which is preliminary data.</text>
</comment>
<keyword evidence="2" id="KW-0732">Signal</keyword>
<dbReference type="EMBL" id="JBHUEY010000001">
    <property type="protein sequence ID" value="MFD1783624.1"/>
    <property type="molecule type" value="Genomic_DNA"/>
</dbReference>
<evidence type="ECO:0000313" key="4">
    <source>
        <dbReference type="Proteomes" id="UP001597237"/>
    </source>
</evidence>
<feature type="region of interest" description="Disordered" evidence="1">
    <location>
        <begin position="138"/>
        <end position="175"/>
    </location>
</feature>
<proteinExistence type="predicted"/>
<organism evidence="3 4">
    <name type="scientific">Phenylobacterium terrae</name>
    <dbReference type="NCBI Taxonomy" id="2665495"/>
    <lineage>
        <taxon>Bacteria</taxon>
        <taxon>Pseudomonadati</taxon>
        <taxon>Pseudomonadota</taxon>
        <taxon>Alphaproteobacteria</taxon>
        <taxon>Caulobacterales</taxon>
        <taxon>Caulobacteraceae</taxon>
        <taxon>Phenylobacterium</taxon>
    </lineage>
</organism>
<reference evidence="4" key="1">
    <citation type="journal article" date="2019" name="Int. J. Syst. Evol. Microbiol.">
        <title>The Global Catalogue of Microorganisms (GCM) 10K type strain sequencing project: providing services to taxonomists for standard genome sequencing and annotation.</title>
        <authorList>
            <consortium name="The Broad Institute Genomics Platform"/>
            <consortium name="The Broad Institute Genome Sequencing Center for Infectious Disease"/>
            <person name="Wu L."/>
            <person name="Ma J."/>
        </authorList>
    </citation>
    <scope>NUCLEOTIDE SEQUENCE [LARGE SCALE GENOMIC DNA]</scope>
    <source>
        <strain evidence="4">DFY28</strain>
    </source>
</reference>
<sequence>MKKIAVAALALAGGLAALAPAAGVAQPRQAPPAAEDGRAPAPRMRERLTPEQRIERRAERLRATLQLQPAQDGALRAYVAAITPSAEQRAQRRQMRHDLAQMTTPQRLDARKARMAERMAMFERRADATKRFYGQLTPAQQKAFDAMASERGGRGKHGPHRGRGHGGHRGPAAAG</sequence>
<feature type="compositionally biased region" description="Basic and acidic residues" evidence="1">
    <location>
        <begin position="35"/>
        <end position="45"/>
    </location>
</feature>
<dbReference type="Proteomes" id="UP001597237">
    <property type="component" value="Unassembled WGS sequence"/>
</dbReference>
<feature type="chain" id="PRO_5047305478" evidence="2">
    <location>
        <begin position="22"/>
        <end position="175"/>
    </location>
</feature>
<evidence type="ECO:0000313" key="3">
    <source>
        <dbReference type="EMBL" id="MFD1783624.1"/>
    </source>
</evidence>
<feature type="signal peptide" evidence="2">
    <location>
        <begin position="1"/>
        <end position="21"/>
    </location>
</feature>
<evidence type="ECO:0000256" key="2">
    <source>
        <dbReference type="SAM" id="SignalP"/>
    </source>
</evidence>
<feature type="region of interest" description="Disordered" evidence="1">
    <location>
        <begin position="22"/>
        <end position="45"/>
    </location>
</feature>
<protein>
    <submittedName>
        <fullName evidence="3">Spy/CpxP family protein refolding chaperone</fullName>
    </submittedName>
</protein>
<gene>
    <name evidence="3" type="ORF">ACFSC0_09490</name>
</gene>
<accession>A0ABW4N2D1</accession>
<keyword evidence="4" id="KW-1185">Reference proteome</keyword>
<feature type="compositionally biased region" description="Basic residues" evidence="1">
    <location>
        <begin position="154"/>
        <end position="168"/>
    </location>
</feature>